<dbReference type="InterPro" id="IPR050300">
    <property type="entry name" value="GDXG_lipolytic_enzyme"/>
</dbReference>
<keyword evidence="2" id="KW-0472">Membrane</keyword>
<keyword evidence="5" id="KW-1185">Reference proteome</keyword>
<dbReference type="OrthoDB" id="2152029at2759"/>
<dbReference type="EMBL" id="KN831779">
    <property type="protein sequence ID" value="KIM41817.1"/>
    <property type="molecule type" value="Genomic_DNA"/>
</dbReference>
<reference evidence="4 5" key="1">
    <citation type="submission" date="2014-04" db="EMBL/GenBank/DDBJ databases">
        <authorList>
            <consortium name="DOE Joint Genome Institute"/>
            <person name="Kuo A."/>
            <person name="Gay G."/>
            <person name="Dore J."/>
            <person name="Kohler A."/>
            <person name="Nagy L.G."/>
            <person name="Floudas D."/>
            <person name="Copeland A."/>
            <person name="Barry K.W."/>
            <person name="Cichocki N."/>
            <person name="Veneault-Fourrey C."/>
            <person name="LaButti K."/>
            <person name="Lindquist E.A."/>
            <person name="Lipzen A."/>
            <person name="Lundell T."/>
            <person name="Morin E."/>
            <person name="Murat C."/>
            <person name="Sun H."/>
            <person name="Tunlid A."/>
            <person name="Henrissat B."/>
            <person name="Grigoriev I.V."/>
            <person name="Hibbett D.S."/>
            <person name="Martin F."/>
            <person name="Nordberg H.P."/>
            <person name="Cantor M.N."/>
            <person name="Hua S.X."/>
        </authorList>
    </citation>
    <scope>NUCLEOTIDE SEQUENCE [LARGE SCALE GENOMIC DNA]</scope>
    <source>
        <strain evidence="5">h7</strain>
    </source>
</reference>
<dbReference type="AlphaFoldDB" id="A0A0C2YLB0"/>
<keyword evidence="2" id="KW-0812">Transmembrane</keyword>
<evidence type="ECO:0000259" key="3">
    <source>
        <dbReference type="Pfam" id="PF07859"/>
    </source>
</evidence>
<proteinExistence type="predicted"/>
<dbReference type="Proteomes" id="UP000053424">
    <property type="component" value="Unassembled WGS sequence"/>
</dbReference>
<evidence type="ECO:0000313" key="4">
    <source>
        <dbReference type="EMBL" id="KIM41817.1"/>
    </source>
</evidence>
<evidence type="ECO:0000256" key="1">
    <source>
        <dbReference type="ARBA" id="ARBA00022801"/>
    </source>
</evidence>
<dbReference type="GO" id="GO:0016787">
    <property type="term" value="F:hydrolase activity"/>
    <property type="evidence" value="ECO:0007669"/>
    <property type="project" value="UniProtKB-KW"/>
</dbReference>
<dbReference type="STRING" id="686832.A0A0C2YLB0"/>
<accession>A0A0C2YLB0</accession>
<organism evidence="4 5">
    <name type="scientific">Hebeloma cylindrosporum</name>
    <dbReference type="NCBI Taxonomy" id="76867"/>
    <lineage>
        <taxon>Eukaryota</taxon>
        <taxon>Fungi</taxon>
        <taxon>Dikarya</taxon>
        <taxon>Basidiomycota</taxon>
        <taxon>Agaricomycotina</taxon>
        <taxon>Agaricomycetes</taxon>
        <taxon>Agaricomycetidae</taxon>
        <taxon>Agaricales</taxon>
        <taxon>Agaricineae</taxon>
        <taxon>Hymenogastraceae</taxon>
        <taxon>Hebeloma</taxon>
    </lineage>
</organism>
<evidence type="ECO:0000313" key="5">
    <source>
        <dbReference type="Proteomes" id="UP000053424"/>
    </source>
</evidence>
<dbReference type="HOGENOM" id="CLU_042179_2_1_1"/>
<keyword evidence="1" id="KW-0378">Hydrolase</keyword>
<dbReference type="InterPro" id="IPR013094">
    <property type="entry name" value="AB_hydrolase_3"/>
</dbReference>
<sequence length="370" mass="41350">MSTVASPEDLPRNKLTLLDKLQMFMTLLPAPLAIAWALLKSPFTSYGRARSWKRIVMDRASLIVMTGMNRRQARAFFGPTRKAYDDFVKSKKWEPVVEELGDDARLLWIGPKHTDRVLLYFHGGALVFGTVASSPAFWNYMQENLKKRGKPTGAAILNYSLVPDQMFPIQLKQTVLAIQHLIDSGAKPQNIQLVGDSVGGTMIHQVLSHILHPVEGVPILKLSGPLGGGYMMSPWTRMLDTPDNCLITDREGKGDFLTRRVGLYWANKVIDGVPESAYPYLNANTAPTGWLDGVDKHIKRILITAGEMEVLRDEILKYSKAVAKYHPETTTIVHENGIHIDPLFDFLVGDDARGTLTPKILEWLDEGFSV</sequence>
<dbReference type="SUPFAM" id="SSF53474">
    <property type="entry name" value="alpha/beta-Hydrolases"/>
    <property type="match status" value="1"/>
</dbReference>
<evidence type="ECO:0000256" key="2">
    <source>
        <dbReference type="SAM" id="Phobius"/>
    </source>
</evidence>
<reference evidence="5" key="2">
    <citation type="submission" date="2015-01" db="EMBL/GenBank/DDBJ databases">
        <title>Evolutionary Origins and Diversification of the Mycorrhizal Mutualists.</title>
        <authorList>
            <consortium name="DOE Joint Genome Institute"/>
            <consortium name="Mycorrhizal Genomics Consortium"/>
            <person name="Kohler A."/>
            <person name="Kuo A."/>
            <person name="Nagy L.G."/>
            <person name="Floudas D."/>
            <person name="Copeland A."/>
            <person name="Barry K.W."/>
            <person name="Cichocki N."/>
            <person name="Veneault-Fourrey C."/>
            <person name="LaButti K."/>
            <person name="Lindquist E.A."/>
            <person name="Lipzen A."/>
            <person name="Lundell T."/>
            <person name="Morin E."/>
            <person name="Murat C."/>
            <person name="Riley R."/>
            <person name="Ohm R."/>
            <person name="Sun H."/>
            <person name="Tunlid A."/>
            <person name="Henrissat B."/>
            <person name="Grigoriev I.V."/>
            <person name="Hibbett D.S."/>
            <person name="Martin F."/>
        </authorList>
    </citation>
    <scope>NUCLEOTIDE SEQUENCE [LARGE SCALE GENOMIC DNA]</scope>
    <source>
        <strain evidence="5">h7</strain>
    </source>
</reference>
<name>A0A0C2YLB0_HEBCY</name>
<dbReference type="Gene3D" id="3.40.50.1820">
    <property type="entry name" value="alpha/beta hydrolase"/>
    <property type="match status" value="1"/>
</dbReference>
<dbReference type="InterPro" id="IPR029058">
    <property type="entry name" value="AB_hydrolase_fold"/>
</dbReference>
<dbReference type="Pfam" id="PF07859">
    <property type="entry name" value="Abhydrolase_3"/>
    <property type="match status" value="1"/>
</dbReference>
<feature type="transmembrane region" description="Helical" evidence="2">
    <location>
        <begin position="117"/>
        <end position="140"/>
    </location>
</feature>
<dbReference type="PANTHER" id="PTHR48081:SF31">
    <property type="entry name" value="STERYL ACETYL HYDROLASE MUG81-RELATED"/>
    <property type="match status" value="1"/>
</dbReference>
<feature type="domain" description="Alpha/beta hydrolase fold-3" evidence="3">
    <location>
        <begin position="118"/>
        <end position="339"/>
    </location>
</feature>
<protein>
    <recommendedName>
        <fullName evidence="3">Alpha/beta hydrolase fold-3 domain-containing protein</fullName>
    </recommendedName>
</protein>
<keyword evidence="2" id="KW-1133">Transmembrane helix</keyword>
<feature type="transmembrane region" description="Helical" evidence="2">
    <location>
        <begin position="21"/>
        <end position="39"/>
    </location>
</feature>
<gene>
    <name evidence="4" type="ORF">M413DRAFT_445032</name>
</gene>
<dbReference type="PANTHER" id="PTHR48081">
    <property type="entry name" value="AB HYDROLASE SUPERFAMILY PROTEIN C4A8.06C"/>
    <property type="match status" value="1"/>
</dbReference>